<gene>
    <name evidence="7" type="ORF">EVEC_LOCUS7919</name>
</gene>
<feature type="transmembrane region" description="Helical" evidence="5">
    <location>
        <begin position="73"/>
        <end position="95"/>
    </location>
</feature>
<evidence type="ECO:0000256" key="4">
    <source>
        <dbReference type="ARBA" id="ARBA00023136"/>
    </source>
</evidence>
<reference evidence="7 8" key="2">
    <citation type="submission" date="2018-10" db="EMBL/GenBank/DDBJ databases">
        <authorList>
            <consortium name="Pathogen Informatics"/>
        </authorList>
    </citation>
    <scope>NUCLEOTIDE SEQUENCE [LARGE SCALE GENOMIC DNA]</scope>
</reference>
<evidence type="ECO:0000256" key="1">
    <source>
        <dbReference type="ARBA" id="ARBA00004370"/>
    </source>
</evidence>
<keyword evidence="8" id="KW-1185">Reference proteome</keyword>
<keyword evidence="2 5" id="KW-0812">Transmembrane</keyword>
<dbReference type="OrthoDB" id="10011262at2759"/>
<evidence type="ECO:0000256" key="2">
    <source>
        <dbReference type="ARBA" id="ARBA00022692"/>
    </source>
</evidence>
<dbReference type="PANTHER" id="PTHR46641:SF14">
    <property type="entry name" value="G-PROTEIN COUPLED RECEPTORS FAMILY 1 PROFILE DOMAIN-CONTAINING PROTEIN"/>
    <property type="match status" value="1"/>
</dbReference>
<comment type="subcellular location">
    <subcellularLocation>
        <location evidence="1">Membrane</location>
    </subcellularLocation>
</comment>
<name>A0A0N4VCX4_ENTVE</name>
<evidence type="ECO:0000256" key="3">
    <source>
        <dbReference type="ARBA" id="ARBA00022989"/>
    </source>
</evidence>
<dbReference type="Proteomes" id="UP000274131">
    <property type="component" value="Unassembled WGS sequence"/>
</dbReference>
<evidence type="ECO:0000313" key="8">
    <source>
        <dbReference type="Proteomes" id="UP000274131"/>
    </source>
</evidence>
<protein>
    <submittedName>
        <fullName evidence="9">G_PROTEIN_RECEP_F1_2 domain-containing protein</fullName>
    </submittedName>
</protein>
<dbReference type="GO" id="GO:0016020">
    <property type="term" value="C:membrane"/>
    <property type="evidence" value="ECO:0007669"/>
    <property type="project" value="UniProtKB-SubCell"/>
</dbReference>
<evidence type="ECO:0000313" key="7">
    <source>
        <dbReference type="EMBL" id="VDD93168.1"/>
    </source>
</evidence>
<feature type="transmembrane region" description="Helical" evidence="5">
    <location>
        <begin position="115"/>
        <end position="135"/>
    </location>
</feature>
<feature type="domain" description="G-protein coupled receptors family 1 profile" evidence="6">
    <location>
        <begin position="53"/>
        <end position="317"/>
    </location>
</feature>
<proteinExistence type="predicted"/>
<feature type="transmembrane region" description="Helical" evidence="5">
    <location>
        <begin position="253"/>
        <end position="274"/>
    </location>
</feature>
<dbReference type="InterPro" id="IPR000276">
    <property type="entry name" value="GPCR_Rhodpsn"/>
</dbReference>
<dbReference type="CDD" id="cd14978">
    <property type="entry name" value="7tmA_FMRFamide_R-like"/>
    <property type="match status" value="1"/>
</dbReference>
<dbReference type="EMBL" id="UXUI01009160">
    <property type="protein sequence ID" value="VDD93168.1"/>
    <property type="molecule type" value="Genomic_DNA"/>
</dbReference>
<feature type="transmembrane region" description="Helical" evidence="5">
    <location>
        <begin position="155"/>
        <end position="175"/>
    </location>
</feature>
<dbReference type="WBParaSite" id="EVEC_0000843501-mRNA-1">
    <property type="protein sequence ID" value="EVEC_0000843501-mRNA-1"/>
    <property type="gene ID" value="EVEC_0000843501"/>
</dbReference>
<feature type="transmembrane region" description="Helical" evidence="5">
    <location>
        <begin position="12"/>
        <end position="33"/>
    </location>
</feature>
<feature type="transmembrane region" description="Helical" evidence="5">
    <location>
        <begin position="202"/>
        <end position="232"/>
    </location>
</feature>
<dbReference type="PROSITE" id="PS50262">
    <property type="entry name" value="G_PROTEIN_RECEP_F1_2"/>
    <property type="match status" value="1"/>
</dbReference>
<dbReference type="Pfam" id="PF00001">
    <property type="entry name" value="7tm_1"/>
    <property type="match status" value="1"/>
</dbReference>
<evidence type="ECO:0000256" key="5">
    <source>
        <dbReference type="SAM" id="Phobius"/>
    </source>
</evidence>
<accession>A0A0N4VCX4</accession>
<keyword evidence="3 5" id="KW-1133">Transmembrane helix</keyword>
<dbReference type="InterPro" id="IPR017452">
    <property type="entry name" value="GPCR_Rhodpsn_7TM"/>
</dbReference>
<feature type="transmembrane region" description="Helical" evidence="5">
    <location>
        <begin position="294"/>
        <end position="320"/>
    </location>
</feature>
<evidence type="ECO:0000259" key="6">
    <source>
        <dbReference type="PROSITE" id="PS50262"/>
    </source>
</evidence>
<dbReference type="SUPFAM" id="SSF81321">
    <property type="entry name" value="Family A G protein-coupled receptor-like"/>
    <property type="match status" value="1"/>
</dbReference>
<evidence type="ECO:0000313" key="9">
    <source>
        <dbReference type="WBParaSite" id="EVEC_0000843501-mRNA-1"/>
    </source>
</evidence>
<sequence length="391" mass="43418">MTAELVNTLNGPVTAFFVVVGIILNVETIYILMRPIKSRLKSIHRTPFTIKAGTSVLGSNWVRTRSTYPKPLIYTHLLWLSISDTALLISGFLMYSLPSFFKSSLCPYAKFFPTLYLMSNASLTASVWLMCVLMFERYRALCRPLAASAMSIAKVHKILAAVVVLAIVFSLPRLFEVVVVEYEDGFSDVVQSDLGKNHFYLFYYRIIGGLVFYSVLPYIVLFALSAKISLALRAAAKERQVMSRSLSSRANRIADSELILLAVMAKFLLSRLMPTALDVAEHIVTSEIFVLSPAATLLVAISNLIVVISSAVNFFIYFLLAKSFRRSTCSCFENLCHDCQRTDCGRPTAERSNSPAAIFKYNNSDPSPSTLPLLNNVDDVQKRIGAVPQGV</sequence>
<dbReference type="InterPro" id="IPR052954">
    <property type="entry name" value="GPCR-Ligand_Int"/>
</dbReference>
<organism evidence="9">
    <name type="scientific">Enterobius vermicularis</name>
    <name type="common">Human pinworm</name>
    <dbReference type="NCBI Taxonomy" id="51028"/>
    <lineage>
        <taxon>Eukaryota</taxon>
        <taxon>Metazoa</taxon>
        <taxon>Ecdysozoa</taxon>
        <taxon>Nematoda</taxon>
        <taxon>Chromadorea</taxon>
        <taxon>Rhabditida</taxon>
        <taxon>Spirurina</taxon>
        <taxon>Oxyuridomorpha</taxon>
        <taxon>Oxyuroidea</taxon>
        <taxon>Oxyuridae</taxon>
        <taxon>Enterobius</taxon>
    </lineage>
</organism>
<dbReference type="Gene3D" id="1.20.1070.10">
    <property type="entry name" value="Rhodopsin 7-helix transmembrane proteins"/>
    <property type="match status" value="1"/>
</dbReference>
<dbReference type="AlphaFoldDB" id="A0A0N4VCX4"/>
<reference evidence="9" key="1">
    <citation type="submission" date="2017-02" db="UniProtKB">
        <authorList>
            <consortium name="WormBaseParasite"/>
        </authorList>
    </citation>
    <scope>IDENTIFICATION</scope>
</reference>
<dbReference type="STRING" id="51028.A0A0N4VCX4"/>
<dbReference type="GO" id="GO:0004930">
    <property type="term" value="F:G protein-coupled receptor activity"/>
    <property type="evidence" value="ECO:0007669"/>
    <property type="project" value="InterPro"/>
</dbReference>
<keyword evidence="4 5" id="KW-0472">Membrane</keyword>
<dbReference type="PANTHER" id="PTHR46641">
    <property type="entry name" value="FMRFAMIDE RECEPTOR-RELATED"/>
    <property type="match status" value="1"/>
</dbReference>
<dbReference type="PRINTS" id="PR00237">
    <property type="entry name" value="GPCRRHODOPSN"/>
</dbReference>